<evidence type="ECO:0000313" key="4">
    <source>
        <dbReference type="Proteomes" id="UP000822688"/>
    </source>
</evidence>
<gene>
    <name evidence="3" type="ORF">KC19_12G150200</name>
</gene>
<dbReference type="AlphaFoldDB" id="A0A8T0GB22"/>
<keyword evidence="4" id="KW-1185">Reference proteome</keyword>
<organism evidence="3 4">
    <name type="scientific">Ceratodon purpureus</name>
    <name type="common">Fire moss</name>
    <name type="synonym">Dicranum purpureum</name>
    <dbReference type="NCBI Taxonomy" id="3225"/>
    <lineage>
        <taxon>Eukaryota</taxon>
        <taxon>Viridiplantae</taxon>
        <taxon>Streptophyta</taxon>
        <taxon>Embryophyta</taxon>
        <taxon>Bryophyta</taxon>
        <taxon>Bryophytina</taxon>
        <taxon>Bryopsida</taxon>
        <taxon>Dicranidae</taxon>
        <taxon>Pseudoditrichales</taxon>
        <taxon>Ditrichaceae</taxon>
        <taxon>Ceratodon</taxon>
    </lineage>
</organism>
<evidence type="ECO:0000313" key="3">
    <source>
        <dbReference type="EMBL" id="KAG0555179.1"/>
    </source>
</evidence>
<feature type="compositionally biased region" description="Polar residues" evidence="2">
    <location>
        <begin position="323"/>
        <end position="339"/>
    </location>
</feature>
<reference evidence="3" key="1">
    <citation type="submission" date="2020-06" db="EMBL/GenBank/DDBJ databases">
        <title>WGS assembly of Ceratodon purpureus strain R40.</title>
        <authorList>
            <person name="Carey S.B."/>
            <person name="Jenkins J."/>
            <person name="Shu S."/>
            <person name="Lovell J.T."/>
            <person name="Sreedasyam A."/>
            <person name="Maumus F."/>
            <person name="Tiley G.P."/>
            <person name="Fernandez-Pozo N."/>
            <person name="Barry K."/>
            <person name="Chen C."/>
            <person name="Wang M."/>
            <person name="Lipzen A."/>
            <person name="Daum C."/>
            <person name="Saski C.A."/>
            <person name="Payton A.C."/>
            <person name="Mcbreen J.C."/>
            <person name="Conrad R.E."/>
            <person name="Kollar L.M."/>
            <person name="Olsson S."/>
            <person name="Huttunen S."/>
            <person name="Landis J.B."/>
            <person name="Wickett N.J."/>
            <person name="Johnson M.G."/>
            <person name="Rensing S.A."/>
            <person name="Grimwood J."/>
            <person name="Schmutz J."/>
            <person name="Mcdaniel S.F."/>
        </authorList>
    </citation>
    <scope>NUCLEOTIDE SEQUENCE</scope>
    <source>
        <strain evidence="3">R40</strain>
    </source>
</reference>
<proteinExistence type="predicted"/>
<feature type="coiled-coil region" evidence="1">
    <location>
        <begin position="115"/>
        <end position="142"/>
    </location>
</feature>
<dbReference type="EMBL" id="CM026433">
    <property type="protein sequence ID" value="KAG0555179.1"/>
    <property type="molecule type" value="Genomic_DNA"/>
</dbReference>
<sequence length="430" mass="48950">MLLKKCLKGWWRLLERNRHFRRSAPENRLMHSMFLKWRTLVKGEKYKRKQWIGNFKKLDRKMVHRRFLAYVEVVRSRKCVRGLITRQLQKSGRRLVNRCFQKWISFMQMGALKKVQQVEKFASAAEKENEKLRSDNERLSTIIDTGDWNKERVSDLKAAHEVLSTERVALTKLIGRLQRQHQSALDQQELQEHEIKQLKGQLVTENNYFERNKLLVKGASSFNTLMKVMKHDLTKKGMTAAPATPEVMYEVNNMAMDQVSVFPDGELHVKAFTPRSKGIWSNVVSNSGVTRSPSVMSNRPVPGSPFSSVAPKKPRKSSLRAASPQTSFRVPTPQATFTEPSPPLPPKPSLRAASPQASFREPAPQATFTEPAPQATFTEPTPQASFTEPSPPLPPKPSVRATSPLLPPKPSVRAPSPPLSYNKYFREAFS</sequence>
<comment type="caution">
    <text evidence="3">The sequence shown here is derived from an EMBL/GenBank/DDBJ whole genome shotgun (WGS) entry which is preliminary data.</text>
</comment>
<feature type="compositionally biased region" description="Polar residues" evidence="2">
    <location>
        <begin position="283"/>
        <end position="297"/>
    </location>
</feature>
<protein>
    <submittedName>
        <fullName evidence="3">Uncharacterized protein</fullName>
    </submittedName>
</protein>
<feature type="compositionally biased region" description="Polar residues" evidence="2">
    <location>
        <begin position="375"/>
        <end position="388"/>
    </location>
</feature>
<feature type="compositionally biased region" description="Pro residues" evidence="2">
    <location>
        <begin position="405"/>
        <end position="418"/>
    </location>
</feature>
<dbReference type="Proteomes" id="UP000822688">
    <property type="component" value="Chromosome 12"/>
</dbReference>
<evidence type="ECO:0000256" key="2">
    <source>
        <dbReference type="SAM" id="MobiDB-lite"/>
    </source>
</evidence>
<name>A0A8T0GB22_CERPU</name>
<keyword evidence="1" id="KW-0175">Coiled coil</keyword>
<evidence type="ECO:0000256" key="1">
    <source>
        <dbReference type="SAM" id="Coils"/>
    </source>
</evidence>
<feature type="region of interest" description="Disordered" evidence="2">
    <location>
        <begin position="283"/>
        <end position="421"/>
    </location>
</feature>
<accession>A0A8T0GB22</accession>